<proteinExistence type="predicted"/>
<keyword evidence="3" id="KW-1185">Reference proteome</keyword>
<accession>A0ABX8ECV9</accession>
<gene>
    <name evidence="2" type="ORF">ENKNEFLB_00029</name>
</gene>
<name>A0ABX8ECV9_9ACTN</name>
<organism evidence="2 3">
    <name type="scientific">Nocardioides aquaticus</name>
    <dbReference type="NCBI Taxonomy" id="160826"/>
    <lineage>
        <taxon>Bacteria</taxon>
        <taxon>Bacillati</taxon>
        <taxon>Actinomycetota</taxon>
        <taxon>Actinomycetes</taxon>
        <taxon>Propionibacteriales</taxon>
        <taxon>Nocardioidaceae</taxon>
        <taxon>Nocardioides</taxon>
    </lineage>
</organism>
<dbReference type="RefSeq" id="WP_214057353.1">
    <property type="nucleotide sequence ID" value="NZ_CP075371.1"/>
</dbReference>
<sequence length="141" mass="13782">MKAAPVVAAGAAAAGSKAAAVKELADAKVAELSGQPQKKKRSKLKTLLVVAGVAGAAALVAKKLQGSQEDPWQSSYTPTPPPAPASTTTPPSPVAAEGAGLDDSAGSSPDEALADAAGTPHTATTPDDPAEVIDVDGQHKA</sequence>
<reference evidence="2 3" key="1">
    <citation type="submission" date="2021-05" db="EMBL/GenBank/DDBJ databases">
        <title>Complete genome of Nocardioides aquaticus KCTC 9944T isolated from meromictic and hypersaline Ekho Lake, Antarctica.</title>
        <authorList>
            <person name="Hwang K."/>
            <person name="Kim K.M."/>
            <person name="Choe H."/>
        </authorList>
    </citation>
    <scope>NUCLEOTIDE SEQUENCE [LARGE SCALE GENOMIC DNA]</scope>
    <source>
        <strain evidence="2 3">KCTC 9944</strain>
    </source>
</reference>
<feature type="compositionally biased region" description="Low complexity" evidence="1">
    <location>
        <begin position="114"/>
        <end position="127"/>
    </location>
</feature>
<dbReference type="EMBL" id="CP075371">
    <property type="protein sequence ID" value="QVT77665.1"/>
    <property type="molecule type" value="Genomic_DNA"/>
</dbReference>
<feature type="region of interest" description="Disordered" evidence="1">
    <location>
        <begin position="64"/>
        <end position="141"/>
    </location>
</feature>
<evidence type="ECO:0000313" key="2">
    <source>
        <dbReference type="EMBL" id="QVT77665.1"/>
    </source>
</evidence>
<evidence type="ECO:0000256" key="1">
    <source>
        <dbReference type="SAM" id="MobiDB-lite"/>
    </source>
</evidence>
<dbReference type="Proteomes" id="UP000679307">
    <property type="component" value="Chromosome"/>
</dbReference>
<evidence type="ECO:0000313" key="3">
    <source>
        <dbReference type="Proteomes" id="UP000679307"/>
    </source>
</evidence>
<protein>
    <submittedName>
        <fullName evidence="2">Uncharacterized protein</fullName>
    </submittedName>
</protein>